<reference evidence="2" key="1">
    <citation type="journal article" date="2020" name="Genome Biol.">
        <title>Gamete binning: chromosome-level and haplotype-resolved genome assembly enabled by high-throughput single-cell sequencing of gamete genomes.</title>
        <authorList>
            <person name="Campoy J.A."/>
            <person name="Sun H."/>
            <person name="Goel M."/>
            <person name="Jiao W.-B."/>
            <person name="Folz-Donahue K."/>
            <person name="Wang N."/>
            <person name="Rubio M."/>
            <person name="Liu C."/>
            <person name="Kukat C."/>
            <person name="Ruiz D."/>
            <person name="Huettel B."/>
            <person name="Schneeberger K."/>
        </authorList>
    </citation>
    <scope>NUCLEOTIDE SEQUENCE [LARGE SCALE GENOMIC DNA]</scope>
    <source>
        <strain evidence="2">cv. Rojo Pasion</strain>
    </source>
</reference>
<dbReference type="AlphaFoldDB" id="A0A6J5W1D0"/>
<keyword evidence="2" id="KW-1185">Reference proteome</keyword>
<dbReference type="Proteomes" id="UP000507245">
    <property type="component" value="Unassembled WGS sequence"/>
</dbReference>
<protein>
    <submittedName>
        <fullName evidence="1">Uncharacterized protein</fullName>
    </submittedName>
</protein>
<gene>
    <name evidence="1" type="ORF">ORAREDHAP_LOCUS2514</name>
</gene>
<sequence length="146" mass="16991">MGVLPTKVRTVWRNSHLNEHEARKSTNVNHEDFEFVSFHSSHGIKHFTSLTLSNLKFVAVPALARIETLDKRYRQPLKPLEFCNTSVGDLSFSHSEILLSSCWLEPPMEMLKKWHLITPRSKIYEVAMLKMVMYWSFRAITTISTL</sequence>
<evidence type="ECO:0000313" key="2">
    <source>
        <dbReference type="Proteomes" id="UP000507245"/>
    </source>
</evidence>
<evidence type="ECO:0000313" key="1">
    <source>
        <dbReference type="EMBL" id="CAB4293555.1"/>
    </source>
</evidence>
<name>A0A6J5W1D0_PRUAR</name>
<organism evidence="1 2">
    <name type="scientific">Prunus armeniaca</name>
    <name type="common">Apricot</name>
    <name type="synonym">Armeniaca vulgaris</name>
    <dbReference type="NCBI Taxonomy" id="36596"/>
    <lineage>
        <taxon>Eukaryota</taxon>
        <taxon>Viridiplantae</taxon>
        <taxon>Streptophyta</taxon>
        <taxon>Embryophyta</taxon>
        <taxon>Tracheophyta</taxon>
        <taxon>Spermatophyta</taxon>
        <taxon>Magnoliopsida</taxon>
        <taxon>eudicotyledons</taxon>
        <taxon>Gunneridae</taxon>
        <taxon>Pentapetalae</taxon>
        <taxon>rosids</taxon>
        <taxon>fabids</taxon>
        <taxon>Rosales</taxon>
        <taxon>Rosaceae</taxon>
        <taxon>Amygdaloideae</taxon>
        <taxon>Amygdaleae</taxon>
        <taxon>Prunus</taxon>
    </lineage>
</organism>
<dbReference type="EMBL" id="CAEKKB010000001">
    <property type="protein sequence ID" value="CAB4293555.1"/>
    <property type="molecule type" value="Genomic_DNA"/>
</dbReference>
<proteinExistence type="predicted"/>
<accession>A0A6J5W1D0</accession>